<feature type="binding site" evidence="5">
    <location>
        <position position="213"/>
    </location>
    <ligand>
        <name>chloride</name>
        <dbReference type="ChEBI" id="CHEBI:17996"/>
        <label>1</label>
    </ligand>
</feature>
<keyword evidence="6" id="KW-0479">Metal-binding</keyword>
<evidence type="ECO:0000313" key="12">
    <source>
        <dbReference type="Proteomes" id="UP000648239"/>
    </source>
</evidence>
<evidence type="ECO:0000256" key="1">
    <source>
        <dbReference type="ARBA" id="ARBA00022729"/>
    </source>
</evidence>
<feature type="binding site" evidence="6">
    <location>
        <position position="378"/>
    </location>
    <ligand>
        <name>Zn(2+)</name>
        <dbReference type="ChEBI" id="CHEBI:29105"/>
        <label>1</label>
        <note>catalytic</note>
    </ligand>
</feature>
<feature type="binding site" evidence="9">
    <location>
        <position position="402"/>
    </location>
    <ligand>
        <name>Zn(2+)</name>
        <dbReference type="ChEBI" id="CHEBI:29105"/>
        <label>2</label>
        <note>catalytic</note>
    </ligand>
</feature>
<dbReference type="CDD" id="cd06461">
    <property type="entry name" value="M2_ACE"/>
    <property type="match status" value="1"/>
</dbReference>
<dbReference type="InterPro" id="IPR001548">
    <property type="entry name" value="Peptidase_M2"/>
</dbReference>
<feature type="active site" description="Proton donor 2" evidence="8">
    <location>
        <position position="502"/>
    </location>
</feature>
<keyword evidence="2 7" id="KW-1015">Disulfide bond</keyword>
<evidence type="ECO:0000256" key="9">
    <source>
        <dbReference type="PIRSR" id="PIRSR601548-8"/>
    </source>
</evidence>
<evidence type="ECO:0000313" key="11">
    <source>
        <dbReference type="EMBL" id="MBD3866962.1"/>
    </source>
</evidence>
<feature type="active site" description="Proton acceptor 1" evidence="4">
    <location>
        <position position="375"/>
    </location>
</feature>
<accession>A0A8J6XY82</accession>
<dbReference type="PANTHER" id="PTHR10514:SF27">
    <property type="entry name" value="ANGIOTENSIN-CONVERTING ENZYME"/>
    <property type="match status" value="1"/>
</dbReference>
<feature type="binding site" evidence="9">
    <location>
        <position position="374"/>
    </location>
    <ligand>
        <name>Zn(2+)</name>
        <dbReference type="ChEBI" id="CHEBI:29105"/>
        <label>2</label>
        <note>catalytic</note>
    </ligand>
</feature>
<reference evidence="11 12" key="1">
    <citation type="submission" date="2020-08" db="EMBL/GenBank/DDBJ databases">
        <title>Acidobacteriota in marine sediments use diverse sulfur dissimilation pathways.</title>
        <authorList>
            <person name="Wasmund K."/>
        </authorList>
    </citation>
    <scope>NUCLEOTIDE SEQUENCE [LARGE SCALE GENOMIC DNA]</scope>
    <source>
        <strain evidence="11">MAG AM4</strain>
    </source>
</reference>
<keyword evidence="6" id="KW-0862">Zinc</keyword>
<evidence type="ECO:0000256" key="4">
    <source>
        <dbReference type="PIRSR" id="PIRSR601548-1"/>
    </source>
</evidence>
<feature type="binding site" evidence="6">
    <location>
        <position position="374"/>
    </location>
    <ligand>
        <name>Zn(2+)</name>
        <dbReference type="ChEBI" id="CHEBI:29105"/>
        <label>1</label>
        <note>catalytic</note>
    </ligand>
</feature>
<feature type="chain" id="PRO_5035181762" evidence="10">
    <location>
        <begin position="21"/>
        <end position="603"/>
    </location>
</feature>
<feature type="disulfide bond" evidence="7">
    <location>
        <begin position="527"/>
        <end position="539"/>
    </location>
</feature>
<evidence type="ECO:0000256" key="5">
    <source>
        <dbReference type="PIRSR" id="PIRSR601548-2"/>
    </source>
</evidence>
<dbReference type="SUPFAM" id="SSF55486">
    <property type="entry name" value="Metalloproteases ('zincins'), catalytic domain"/>
    <property type="match status" value="1"/>
</dbReference>
<name>A0A8J6XY82_9BACT</name>
<keyword evidence="1 10" id="KW-0732">Signal</keyword>
<dbReference type="PROSITE" id="PS52011">
    <property type="entry name" value="PEPTIDASE_M2"/>
    <property type="match status" value="1"/>
</dbReference>
<gene>
    <name evidence="11" type="ORF">IFK94_02465</name>
</gene>
<feature type="binding site" evidence="6">
    <location>
        <position position="402"/>
    </location>
    <ligand>
        <name>Zn(2+)</name>
        <dbReference type="ChEBI" id="CHEBI:29105"/>
        <label>1</label>
        <note>catalytic</note>
    </ligand>
</feature>
<dbReference type="Gene3D" id="1.10.1370.30">
    <property type="match status" value="1"/>
</dbReference>
<evidence type="ECO:0000256" key="6">
    <source>
        <dbReference type="PIRSR" id="PIRSR601548-3"/>
    </source>
</evidence>
<dbReference type="GO" id="GO:0016020">
    <property type="term" value="C:membrane"/>
    <property type="evidence" value="ECO:0007669"/>
    <property type="project" value="InterPro"/>
</dbReference>
<dbReference type="PANTHER" id="PTHR10514">
    <property type="entry name" value="ANGIOTENSIN-CONVERTING ENZYME"/>
    <property type="match status" value="1"/>
</dbReference>
<feature type="active site" description="Proton acceptor 2" evidence="8">
    <location>
        <position position="375"/>
    </location>
</feature>
<evidence type="ECO:0000256" key="3">
    <source>
        <dbReference type="ARBA" id="ARBA00023180"/>
    </source>
</evidence>
<dbReference type="GO" id="GO:0008241">
    <property type="term" value="F:peptidyl-dipeptidase activity"/>
    <property type="evidence" value="ECO:0007669"/>
    <property type="project" value="InterPro"/>
</dbReference>
<sequence>MKNVLSIVALMILMTAVPVAGQDPVPAPTPAEVEAFVAAAEEELLELWIRKERAAWVQENFINLDTENIASLAYEELMARTAALAKDATRFTGLELSYDLARKLNMIKLSLPLAAPADPSKQSELAGIAASLTSMYSTGKYCPQGDGDCKTLGDLSRTMAASRDTTELLEAWTGWRSISPPMRGKYARFAELGNAGAQELGMADLGAMWRAMYDMPPEAFAAELDRLWKQVKPLYEALHCHVRAELAEEYGSDLVKPGEPIPAHLLGNMWAQSWLNIYDLVMDPEDAGADVDVTRILRDKGVTEIDMVKYGEAFFTSLGFEPLPASFWERSLFSKPEDREVVCHASAWDIDWEDDLRIKMCIEINEEDFTTVHHELGHNFYQRAYNIQDPLYRNSAHDGFHEGIGDTVALSITPEYLVKVGLLDALPQEAGDRGRLMRHALEKIAFLPFGMVVDQWRWQVFSGATPPAEFNAAWWELREKYQGVKPPVVRTEADFDPGAKYHVPANTPYARYFMAQILQFQFHRALCQAAEFEGDLHQCSIYANDAAGKKLRDMLAMGASRAWPEALYAVAGTTKMDGGALLDYFAPLHEWLNEQNKDRTCGW</sequence>
<evidence type="ECO:0000256" key="10">
    <source>
        <dbReference type="SAM" id="SignalP"/>
    </source>
</evidence>
<dbReference type="EMBL" id="JACXWD010000004">
    <property type="protein sequence ID" value="MBD3866962.1"/>
    <property type="molecule type" value="Genomic_DNA"/>
</dbReference>
<dbReference type="FunFam" id="1.10.1370.30:FF:000005">
    <property type="entry name" value="Angiotensin-converting enzyme"/>
    <property type="match status" value="1"/>
</dbReference>
<evidence type="ECO:0000256" key="2">
    <source>
        <dbReference type="ARBA" id="ARBA00023157"/>
    </source>
</evidence>
<evidence type="ECO:0000256" key="7">
    <source>
        <dbReference type="PIRSR" id="PIRSR601548-4"/>
    </source>
</evidence>
<organism evidence="11 12">
    <name type="scientific">Candidatus Polarisedimenticola svalbardensis</name>
    <dbReference type="NCBI Taxonomy" id="2886004"/>
    <lineage>
        <taxon>Bacteria</taxon>
        <taxon>Pseudomonadati</taxon>
        <taxon>Acidobacteriota</taxon>
        <taxon>Candidatus Polarisedimenticolia</taxon>
        <taxon>Candidatus Polarisedimenticolales</taxon>
        <taxon>Candidatus Polarisedimenticolaceae</taxon>
        <taxon>Candidatus Polarisedimenticola</taxon>
    </lineage>
</organism>
<dbReference type="Proteomes" id="UP000648239">
    <property type="component" value="Unassembled WGS sequence"/>
</dbReference>
<evidence type="ECO:0000256" key="8">
    <source>
        <dbReference type="PIRSR" id="PIRSR601548-6"/>
    </source>
</evidence>
<feature type="binding site" evidence="5">
    <location>
        <position position="511"/>
    </location>
    <ligand>
        <name>chloride</name>
        <dbReference type="ChEBI" id="CHEBI:17996"/>
        <label>1</label>
    </ligand>
</feature>
<dbReference type="AlphaFoldDB" id="A0A8J6XY82"/>
<dbReference type="GO" id="GO:0006508">
    <property type="term" value="P:proteolysis"/>
    <property type="evidence" value="ECO:0007669"/>
    <property type="project" value="InterPro"/>
</dbReference>
<feature type="disulfide bond" evidence="7">
    <location>
        <begin position="142"/>
        <end position="149"/>
    </location>
</feature>
<dbReference type="Pfam" id="PF01401">
    <property type="entry name" value="Peptidase_M2"/>
    <property type="match status" value="1"/>
</dbReference>
<proteinExistence type="predicted"/>
<feature type="active site" description="Proton donor 1" evidence="4">
    <location>
        <position position="502"/>
    </location>
</feature>
<feature type="signal peptide" evidence="10">
    <location>
        <begin position="1"/>
        <end position="20"/>
    </location>
</feature>
<dbReference type="PRINTS" id="PR00791">
    <property type="entry name" value="PEPDIPTASEA"/>
</dbReference>
<keyword evidence="3" id="KW-0325">Glycoprotein</keyword>
<comment type="caution">
    <text evidence="11">The sequence shown here is derived from an EMBL/GenBank/DDBJ whole genome shotgun (WGS) entry which is preliminary data.</text>
</comment>
<feature type="disulfide bond" evidence="7">
    <location>
        <begin position="343"/>
        <end position="361"/>
    </location>
</feature>
<feature type="binding site" evidence="9">
    <location>
        <position position="378"/>
    </location>
    <ligand>
        <name>Zn(2+)</name>
        <dbReference type="ChEBI" id="CHEBI:29105"/>
        <label>2</label>
        <note>catalytic</note>
    </ligand>
</feature>
<protein>
    <submittedName>
        <fullName evidence="11">M2 family metallopeptidase</fullName>
    </submittedName>
</protein>
<dbReference type="GO" id="GO:0008237">
    <property type="term" value="F:metallopeptidase activity"/>
    <property type="evidence" value="ECO:0007669"/>
    <property type="project" value="InterPro"/>
</dbReference>